<evidence type="ECO:0000256" key="1">
    <source>
        <dbReference type="ARBA" id="ARBA00009156"/>
    </source>
</evidence>
<keyword evidence="3 8" id="KW-0808">Transferase</keyword>
<keyword evidence="4 9" id="KW-0547">Nucleotide-binding</keyword>
<evidence type="ECO:0000256" key="2">
    <source>
        <dbReference type="ARBA" id="ARBA00022629"/>
    </source>
</evidence>
<dbReference type="PANTHER" id="PTHR43095:SF5">
    <property type="entry name" value="XYLULOSE KINASE"/>
    <property type="match status" value="1"/>
</dbReference>
<dbReference type="GO" id="GO:0005997">
    <property type="term" value="P:xylulose metabolic process"/>
    <property type="evidence" value="ECO:0007669"/>
    <property type="project" value="InterPro"/>
</dbReference>
<accession>A0A6J4VMY6</accession>
<dbReference type="Pfam" id="PF02782">
    <property type="entry name" value="FGGY_C"/>
    <property type="match status" value="1"/>
</dbReference>
<feature type="domain" description="Carbohydrate kinase FGGY C-terminal" evidence="11">
    <location>
        <begin position="272"/>
        <end position="448"/>
    </location>
</feature>
<dbReference type="InterPro" id="IPR050406">
    <property type="entry name" value="FGGY_Carb_Kinase"/>
</dbReference>
<dbReference type="InterPro" id="IPR043129">
    <property type="entry name" value="ATPase_NBD"/>
</dbReference>
<evidence type="ECO:0000256" key="7">
    <source>
        <dbReference type="ARBA" id="ARBA00023277"/>
    </source>
</evidence>
<evidence type="ECO:0000256" key="4">
    <source>
        <dbReference type="ARBA" id="ARBA00022741"/>
    </source>
</evidence>
<dbReference type="GO" id="GO:0005524">
    <property type="term" value="F:ATP binding"/>
    <property type="evidence" value="ECO:0007669"/>
    <property type="project" value="UniProtKB-KW"/>
</dbReference>
<dbReference type="GO" id="GO:0004856">
    <property type="term" value="F:D-xylulokinase activity"/>
    <property type="evidence" value="ECO:0007669"/>
    <property type="project" value="UniProtKB-EC"/>
</dbReference>
<keyword evidence="2 9" id="KW-0859">Xylose metabolism</keyword>
<keyword evidence="6 9" id="KW-0067">ATP-binding</keyword>
<evidence type="ECO:0000259" key="10">
    <source>
        <dbReference type="Pfam" id="PF00370"/>
    </source>
</evidence>
<protein>
    <recommendedName>
        <fullName evidence="9">Xylulose kinase</fullName>
        <shortName evidence="9">Xylulokinase</shortName>
        <ecNumber evidence="9">2.7.1.17</ecNumber>
    </recommendedName>
</protein>
<dbReference type="Pfam" id="PF00370">
    <property type="entry name" value="FGGY_N"/>
    <property type="match status" value="1"/>
</dbReference>
<evidence type="ECO:0000256" key="8">
    <source>
        <dbReference type="RuleBase" id="RU003733"/>
    </source>
</evidence>
<evidence type="ECO:0000256" key="6">
    <source>
        <dbReference type="ARBA" id="ARBA00022840"/>
    </source>
</evidence>
<proteinExistence type="inferred from homology"/>
<sequence length="520" mass="54560">MDLYLGLDLGTSAIKALLVDPEGRVRGVGSAEYPVHHPQPGYAEQDPNDWWAATVAAVRQAIGWAPAGSRVAGIGVAGQMHGAVLLGDDDLPVAPAIIWADGRSWRQVAEITERIGAAKLIDTAGRAVAAGFQAATIAWLQKERSSLWWRTRRVLSPKDELRRRLTGEIATDPGEASGTLLLDVRWRTWSPDLLKAVGVEEAKLPPLRPAVAPAGGLSVGSAVELGLPAGAPVVVGTGDAPAGLLGAGIVDPDTMLLSISTGAQVMVPATFVIPDPAGRSHTFCAALEPGTDRPGWYQMGATLVAGMALRWLRDEMLGQAGPDAYERMTTWAGEAPAGSRGLLFLPFMVGERSPHMDSRLRAAFLGLGAHHGRNEVVRAVMEGTVLACFDAFEVLREGGATPSRIVMAGGGARSPVWRQIVADVFGLPVHALATADQAAFGAAILAAAGIGGLDPVATARAWSSTGPPLPPTDRGSARYAELVPLYREATEATRSISHKLVDFAEPARGPIVPMRPSRRG</sequence>
<dbReference type="GO" id="GO:0042732">
    <property type="term" value="P:D-xylose metabolic process"/>
    <property type="evidence" value="ECO:0007669"/>
    <property type="project" value="UniProtKB-KW"/>
</dbReference>
<feature type="domain" description="Carbohydrate kinase FGGY N-terminal" evidence="10">
    <location>
        <begin position="3"/>
        <end position="246"/>
    </location>
</feature>
<comment type="catalytic activity">
    <reaction evidence="9">
        <text>D-xylulose + ATP = D-xylulose 5-phosphate + ADP + H(+)</text>
        <dbReference type="Rhea" id="RHEA:10964"/>
        <dbReference type="ChEBI" id="CHEBI:15378"/>
        <dbReference type="ChEBI" id="CHEBI:17140"/>
        <dbReference type="ChEBI" id="CHEBI:30616"/>
        <dbReference type="ChEBI" id="CHEBI:57737"/>
        <dbReference type="ChEBI" id="CHEBI:456216"/>
        <dbReference type="EC" id="2.7.1.17"/>
    </reaction>
</comment>
<name>A0A6J4VMY6_9BACT</name>
<dbReference type="InterPro" id="IPR018484">
    <property type="entry name" value="FGGY_N"/>
</dbReference>
<dbReference type="Gene3D" id="3.30.420.40">
    <property type="match status" value="2"/>
</dbReference>
<dbReference type="CDD" id="cd07808">
    <property type="entry name" value="ASKHA_NBD_FGGY_EcXK-like"/>
    <property type="match status" value="1"/>
</dbReference>
<dbReference type="PANTHER" id="PTHR43095">
    <property type="entry name" value="SUGAR KINASE"/>
    <property type="match status" value="1"/>
</dbReference>
<reference evidence="12" key="1">
    <citation type="submission" date="2020-02" db="EMBL/GenBank/DDBJ databases">
        <authorList>
            <person name="Meier V. D."/>
        </authorList>
    </citation>
    <scope>NUCLEOTIDE SEQUENCE</scope>
    <source>
        <strain evidence="12">AVDCRST_MAG59</strain>
    </source>
</reference>
<comment type="similarity">
    <text evidence="1 8">Belongs to the FGGY kinase family.</text>
</comment>
<dbReference type="InterPro" id="IPR018485">
    <property type="entry name" value="FGGY_C"/>
</dbReference>
<dbReference type="SUPFAM" id="SSF53067">
    <property type="entry name" value="Actin-like ATPase domain"/>
    <property type="match status" value="2"/>
</dbReference>
<keyword evidence="5 8" id="KW-0418">Kinase</keyword>
<evidence type="ECO:0000259" key="11">
    <source>
        <dbReference type="Pfam" id="PF02782"/>
    </source>
</evidence>
<dbReference type="InterPro" id="IPR000577">
    <property type="entry name" value="Carb_kinase_FGGY"/>
</dbReference>
<evidence type="ECO:0000313" key="12">
    <source>
        <dbReference type="EMBL" id="CAA9583684.1"/>
    </source>
</evidence>
<dbReference type="NCBIfam" id="TIGR01312">
    <property type="entry name" value="XylB"/>
    <property type="match status" value="1"/>
</dbReference>
<keyword evidence="7 9" id="KW-0119">Carbohydrate metabolism</keyword>
<dbReference type="PIRSF" id="PIRSF000538">
    <property type="entry name" value="GlpK"/>
    <property type="match status" value="1"/>
</dbReference>
<dbReference type="InterPro" id="IPR006000">
    <property type="entry name" value="Xylulokinase"/>
</dbReference>
<dbReference type="InterPro" id="IPR018483">
    <property type="entry name" value="Carb_kinase_FGGY_CS"/>
</dbReference>
<evidence type="ECO:0000256" key="3">
    <source>
        <dbReference type="ARBA" id="ARBA00022679"/>
    </source>
</evidence>
<dbReference type="AlphaFoldDB" id="A0A6J4VMY6"/>
<dbReference type="EMBL" id="CADCWF010000365">
    <property type="protein sequence ID" value="CAA9583684.1"/>
    <property type="molecule type" value="Genomic_DNA"/>
</dbReference>
<organism evidence="12">
    <name type="scientific">uncultured Thermomicrobiales bacterium</name>
    <dbReference type="NCBI Taxonomy" id="1645740"/>
    <lineage>
        <taxon>Bacteria</taxon>
        <taxon>Pseudomonadati</taxon>
        <taxon>Thermomicrobiota</taxon>
        <taxon>Thermomicrobia</taxon>
        <taxon>Thermomicrobiales</taxon>
        <taxon>environmental samples</taxon>
    </lineage>
</organism>
<dbReference type="EC" id="2.7.1.17" evidence="9"/>
<gene>
    <name evidence="9" type="primary">xylB</name>
    <name evidence="12" type="ORF">AVDCRST_MAG59-5181</name>
</gene>
<evidence type="ECO:0000256" key="9">
    <source>
        <dbReference type="RuleBase" id="RU364073"/>
    </source>
</evidence>
<evidence type="ECO:0000256" key="5">
    <source>
        <dbReference type="ARBA" id="ARBA00022777"/>
    </source>
</evidence>
<dbReference type="PROSITE" id="PS00445">
    <property type="entry name" value="FGGY_KINASES_2"/>
    <property type="match status" value="1"/>
</dbReference>